<evidence type="ECO:0000259" key="1">
    <source>
        <dbReference type="Pfam" id="PF22262"/>
    </source>
</evidence>
<name>A0A0B5KNQ9_PSEDL</name>
<evidence type="ECO:0000313" key="2">
    <source>
        <dbReference type="EMBL" id="PBJ97559.1"/>
    </source>
</evidence>
<evidence type="ECO:0000313" key="3">
    <source>
        <dbReference type="Proteomes" id="UP000218102"/>
    </source>
</evidence>
<feature type="domain" description="DUF6950" evidence="1">
    <location>
        <begin position="1"/>
        <end position="131"/>
    </location>
</feature>
<comment type="caution">
    <text evidence="2">The sequence shown here is derived from an EMBL/GenBank/DDBJ whole genome shotgun (WGS) entry which is preliminary data.</text>
</comment>
<reference evidence="2 3" key="1">
    <citation type="submission" date="2017-09" db="EMBL/GenBank/DDBJ databases">
        <authorList>
            <person name="Ehlers B."/>
            <person name="Leendertz F.H."/>
        </authorList>
    </citation>
    <scope>NUCLEOTIDE SEQUENCE [LARGE SCALE GENOMIC DNA]</scope>
    <source>
        <strain evidence="2 3">DJ-1</strain>
    </source>
</reference>
<dbReference type="Pfam" id="PF22262">
    <property type="entry name" value="DUF6950"/>
    <property type="match status" value="1"/>
</dbReference>
<dbReference type="EMBL" id="NTME01000001">
    <property type="protein sequence ID" value="PBJ97559.1"/>
    <property type="molecule type" value="Genomic_DNA"/>
</dbReference>
<organism evidence="2 3">
    <name type="scientific">Pseudomonas plecoglossicida</name>
    <dbReference type="NCBI Taxonomy" id="70775"/>
    <lineage>
        <taxon>Bacteria</taxon>
        <taxon>Pseudomonadati</taxon>
        <taxon>Pseudomonadota</taxon>
        <taxon>Gammaproteobacteria</taxon>
        <taxon>Pseudomonadales</taxon>
        <taxon>Pseudomonadaceae</taxon>
        <taxon>Pseudomonas</taxon>
    </lineage>
</organism>
<protein>
    <recommendedName>
        <fullName evidence="1">DUF6950 domain-containing protein</fullName>
    </recommendedName>
</protein>
<accession>A0A0B5KNQ9</accession>
<dbReference type="InterPro" id="IPR053802">
    <property type="entry name" value="DUF6950"/>
</dbReference>
<proteinExistence type="predicted"/>
<dbReference type="RefSeq" id="WP_041506408.1">
    <property type="nucleotide sequence ID" value="NZ_CP010359.1"/>
</dbReference>
<dbReference type="Proteomes" id="UP000218102">
    <property type="component" value="Unassembled WGS sequence"/>
</dbReference>
<gene>
    <name evidence="2" type="ORF">CMV24_02245</name>
</gene>
<dbReference type="KEGG" id="ppj:RK21_05833"/>
<dbReference type="AlphaFoldDB" id="A0A0B5KNQ9"/>
<sequence>MRYRDWPTRLHETIQAAFERPFLWGEFDCCLFVADCAAAICGVDPAKEYRGRYKTQIGAKRVMASTHGSVEAVLDTYFERVDVQFAQRGDIVSFEGASGKCVAVLWSGRYWAATESGAAAVDCEPLVAWRVE</sequence>